<proteinExistence type="inferred from homology"/>
<dbReference type="EMBL" id="FNUT01000007">
    <property type="protein sequence ID" value="SEG36094.1"/>
    <property type="molecule type" value="Genomic_DNA"/>
</dbReference>
<dbReference type="InterPro" id="IPR005658">
    <property type="entry name" value="Prot_inh_ecotin"/>
</dbReference>
<gene>
    <name evidence="3" type="ORF">SAMN05421877_10722</name>
</gene>
<keyword evidence="4" id="KW-1185">Reference proteome</keyword>
<feature type="chain" id="PRO_5009291667" evidence="2">
    <location>
        <begin position="27"/>
        <end position="170"/>
    </location>
</feature>
<evidence type="ECO:0000313" key="4">
    <source>
        <dbReference type="Proteomes" id="UP000236731"/>
    </source>
</evidence>
<protein>
    <submittedName>
        <fullName evidence="3">Ecotin</fullName>
    </submittedName>
</protein>
<dbReference type="Pfam" id="PF03974">
    <property type="entry name" value="Ecotin"/>
    <property type="match status" value="1"/>
</dbReference>
<dbReference type="SUPFAM" id="SSF49772">
    <property type="entry name" value="Ecotin, trypsin inhibitor"/>
    <property type="match status" value="1"/>
</dbReference>
<keyword evidence="2" id="KW-0732">Signal</keyword>
<evidence type="ECO:0000256" key="1">
    <source>
        <dbReference type="ARBA" id="ARBA00010558"/>
    </source>
</evidence>
<name>A0A1H5ZJB6_9SPHI</name>
<accession>A0A1H5ZJB6</accession>
<comment type="similarity">
    <text evidence="1">Belongs to the protease inhibitor I11 (ecotin) family.</text>
</comment>
<dbReference type="AlphaFoldDB" id="A0A1H5ZJB6"/>
<feature type="signal peptide" evidence="2">
    <location>
        <begin position="1"/>
        <end position="26"/>
    </location>
</feature>
<sequence length="170" mass="19341">MKTLFRLPFLMTLLMGVIFAVHSASAQETLTKVDPQIFPKPEKGYKMMVIDVPYSDRDQDKRIEFSVGKMMEVDGCNHFGLNGETTQLDLQGWGYTYYVFKTDGQVIGTQMGCPDAAKRNLFVSAQPTAVRYNGKMPIIIYIPEEYDVQFKIFSATEGTYRAMEYSPSKK</sequence>
<evidence type="ECO:0000256" key="2">
    <source>
        <dbReference type="SAM" id="SignalP"/>
    </source>
</evidence>
<dbReference type="InterPro" id="IPR036198">
    <property type="entry name" value="Ecotin_sf"/>
</dbReference>
<dbReference type="RefSeq" id="WP_234993202.1">
    <property type="nucleotide sequence ID" value="NZ_CP049246.1"/>
</dbReference>
<organism evidence="3 4">
    <name type="scientific">Sphingobacterium lactis</name>
    <dbReference type="NCBI Taxonomy" id="797291"/>
    <lineage>
        <taxon>Bacteria</taxon>
        <taxon>Pseudomonadati</taxon>
        <taxon>Bacteroidota</taxon>
        <taxon>Sphingobacteriia</taxon>
        <taxon>Sphingobacteriales</taxon>
        <taxon>Sphingobacteriaceae</taxon>
        <taxon>Sphingobacterium</taxon>
    </lineage>
</organism>
<dbReference type="Proteomes" id="UP000236731">
    <property type="component" value="Unassembled WGS sequence"/>
</dbReference>
<dbReference type="PANTHER" id="PTHR35890:SF3">
    <property type="entry name" value="ECOTIN"/>
    <property type="match status" value="1"/>
</dbReference>
<reference evidence="4" key="1">
    <citation type="submission" date="2016-10" db="EMBL/GenBank/DDBJ databases">
        <authorList>
            <person name="Varghese N."/>
            <person name="Submissions S."/>
        </authorList>
    </citation>
    <scope>NUCLEOTIDE SEQUENCE [LARGE SCALE GENOMIC DNA]</scope>
    <source>
        <strain evidence="4">DSM 22361</strain>
    </source>
</reference>
<evidence type="ECO:0000313" key="3">
    <source>
        <dbReference type="EMBL" id="SEG36094.1"/>
    </source>
</evidence>
<dbReference type="GO" id="GO:0004867">
    <property type="term" value="F:serine-type endopeptidase inhibitor activity"/>
    <property type="evidence" value="ECO:0007669"/>
    <property type="project" value="InterPro"/>
</dbReference>
<dbReference type="PANTHER" id="PTHR35890">
    <property type="match status" value="1"/>
</dbReference>
<dbReference type="Gene3D" id="2.60.40.550">
    <property type="entry name" value="Ecotin"/>
    <property type="match status" value="1"/>
</dbReference>